<evidence type="ECO:0000256" key="1">
    <source>
        <dbReference type="ARBA" id="ARBA00022553"/>
    </source>
</evidence>
<dbReference type="EMBL" id="JQ844276">
    <property type="protein sequence ID" value="AGS54081.1"/>
    <property type="molecule type" value="Genomic_DNA"/>
</dbReference>
<dbReference type="Gene3D" id="3.40.50.2300">
    <property type="match status" value="1"/>
</dbReference>
<dbReference type="SMART" id="SM00448">
    <property type="entry name" value="REC"/>
    <property type="match status" value="1"/>
</dbReference>
<evidence type="ECO:0000256" key="2">
    <source>
        <dbReference type="PROSITE-ProRule" id="PRU00169"/>
    </source>
</evidence>
<dbReference type="SUPFAM" id="SSF52172">
    <property type="entry name" value="CheY-like"/>
    <property type="match status" value="1"/>
</dbReference>
<accession>A0A806KP95</accession>
<proteinExistence type="predicted"/>
<dbReference type="PANTHER" id="PTHR44591:SF3">
    <property type="entry name" value="RESPONSE REGULATORY DOMAIN-CONTAINING PROTEIN"/>
    <property type="match status" value="1"/>
</dbReference>
<dbReference type="GO" id="GO:0000160">
    <property type="term" value="P:phosphorelay signal transduction system"/>
    <property type="evidence" value="ECO:0007669"/>
    <property type="project" value="InterPro"/>
</dbReference>
<feature type="modified residue" description="4-aspartylphosphate" evidence="2">
    <location>
        <position position="221"/>
    </location>
</feature>
<name>A0A806KP95_9BACT</name>
<dbReference type="InterPro" id="IPR001789">
    <property type="entry name" value="Sig_transdc_resp-reg_receiver"/>
</dbReference>
<dbReference type="PANTHER" id="PTHR44591">
    <property type="entry name" value="STRESS RESPONSE REGULATOR PROTEIN 1"/>
    <property type="match status" value="1"/>
</dbReference>
<reference evidence="4" key="1">
    <citation type="submission" date="2012-03" db="EMBL/GenBank/DDBJ databases">
        <title>Functional metagenomics reveals considerable lignocellulase gene clusters in the gut microbiome of a wood-feeding higher termite.</title>
        <authorList>
            <person name="Liu N."/>
        </authorList>
    </citation>
    <scope>NUCLEOTIDE SEQUENCE</scope>
</reference>
<dbReference type="InterPro" id="IPR050595">
    <property type="entry name" value="Bact_response_regulator"/>
</dbReference>
<dbReference type="AlphaFoldDB" id="A0A806KP95"/>
<sequence length="293" mass="32886">MAEDTIQYFDLAALLRIEKLGIRKAAANNLALHTSEYFNYLSQFLANSIQIQESLTNISSQSVSDSDINCIKITKDLLNKIGCDQYGILADSIINAINNNNKNTAAEYAKKLFAEYDELQPLISSAQIDSKPETMHEVINADDMSFYNNLETQLLYKTIKLLEHEGASGKYKILAVDDAPVMLKTISATLDDNNYKVYGMQDPKLLKKFLFQIKPDLFLLDYKMPDLSGFDLVPIIRDFPDHKDTPIIFLTSMGDAKTVSNALALGAADYIVKPFQGKQLREKIAKHLKISVD</sequence>
<evidence type="ECO:0000259" key="3">
    <source>
        <dbReference type="PROSITE" id="PS50110"/>
    </source>
</evidence>
<keyword evidence="1 2" id="KW-0597">Phosphoprotein</keyword>
<dbReference type="InterPro" id="IPR011006">
    <property type="entry name" value="CheY-like_superfamily"/>
</dbReference>
<dbReference type="PROSITE" id="PS50110">
    <property type="entry name" value="RESPONSE_REGULATORY"/>
    <property type="match status" value="1"/>
</dbReference>
<protein>
    <submittedName>
        <fullName evidence="4">Two-component response regulator</fullName>
    </submittedName>
</protein>
<organism evidence="4">
    <name type="scientific">uncultured bacterium contig00007</name>
    <dbReference type="NCBI Taxonomy" id="1181499"/>
    <lineage>
        <taxon>Bacteria</taxon>
        <taxon>environmental samples</taxon>
    </lineage>
</organism>
<evidence type="ECO:0000313" key="4">
    <source>
        <dbReference type="EMBL" id="AGS54081.1"/>
    </source>
</evidence>
<feature type="domain" description="Response regulatory" evidence="3">
    <location>
        <begin position="172"/>
        <end position="288"/>
    </location>
</feature>
<dbReference type="Pfam" id="PF00072">
    <property type="entry name" value="Response_reg"/>
    <property type="match status" value="1"/>
</dbReference>